<feature type="compositionally biased region" description="Basic and acidic residues" evidence="1">
    <location>
        <begin position="456"/>
        <end position="469"/>
    </location>
</feature>
<evidence type="ECO:0000313" key="2">
    <source>
        <dbReference type="EMBL" id="GLU48440.1"/>
    </source>
</evidence>
<reference evidence="2" key="1">
    <citation type="submission" date="2023-02" db="EMBL/GenBank/DDBJ databases">
        <title>Nocardiopsis ansamitocini NBRC 112285.</title>
        <authorList>
            <person name="Ichikawa N."/>
            <person name="Sato H."/>
            <person name="Tonouchi N."/>
        </authorList>
    </citation>
    <scope>NUCLEOTIDE SEQUENCE</scope>
    <source>
        <strain evidence="2">NBRC 112285</strain>
    </source>
</reference>
<feature type="region of interest" description="Disordered" evidence="1">
    <location>
        <begin position="362"/>
        <end position="543"/>
    </location>
</feature>
<evidence type="ECO:0000256" key="1">
    <source>
        <dbReference type="SAM" id="MobiDB-lite"/>
    </source>
</evidence>
<dbReference type="AlphaFoldDB" id="A0A9W6UJV1"/>
<feature type="compositionally biased region" description="Low complexity" evidence="1">
    <location>
        <begin position="419"/>
        <end position="441"/>
    </location>
</feature>
<protein>
    <submittedName>
        <fullName evidence="2">Uncharacterized protein</fullName>
    </submittedName>
</protein>
<comment type="caution">
    <text evidence="2">The sequence shown here is derived from an EMBL/GenBank/DDBJ whole genome shotgun (WGS) entry which is preliminary data.</text>
</comment>
<gene>
    <name evidence="2" type="ORF">Nans01_27910</name>
</gene>
<dbReference type="RefSeq" id="WP_285759919.1">
    <property type="nucleotide sequence ID" value="NZ_BSQG01000004.1"/>
</dbReference>
<proteinExistence type="predicted"/>
<evidence type="ECO:0000313" key="3">
    <source>
        <dbReference type="Proteomes" id="UP001165092"/>
    </source>
</evidence>
<sequence length="543" mass="58052">MIDAFRAAFQELIDASLLGDPQRFGPAVGQVYNLASQVPSSEREIALEALGPIFSGHHTGPGAEADLTVVAGAFVEMGTPPGATGIEVLRLVRETGKAAGVFLHAWDKTGGGPPPEPERVTAADEDRVAKALNESATMATMCWWTARRFGLSAKTMLSRAEIRAEIRADSSMHGDLLAIAGQLSAHLPEYGEISALLRMDEVNSALVLDRASSRAFRVGFEGIGDNFQLHTLLAAALIGDGGRGLAGEVPDPRWVSAFTDADPDPRARIVSGWWNLVAADGTWVWNEGVPADIPVLEGERILVLEEQTYPRSWNAGRLYPLVAAALWVQEELESEDARRWWSLIQPEERVEGFISDPDVSVFASPSSADSSPVGVSVFLPEPGDSSPPTPPWEKTWSDVAEEPAPHPVAEQEPAPEPQPEVWSAWSAPASARPQPDPAEAVPEPEPERAFAPAPEAAHDPEPVHVEPEVRPAPVSMAATEVFAAITDDDLNGPPPTARTSPAQQPEEDDAEQDKQNKDTPGASLLPPLPPGVSDSSGWGPSWL</sequence>
<accession>A0A9W6UJV1</accession>
<name>A0A9W6UJV1_9ACTN</name>
<dbReference type="Proteomes" id="UP001165092">
    <property type="component" value="Unassembled WGS sequence"/>
</dbReference>
<feature type="compositionally biased region" description="Low complexity" evidence="1">
    <location>
        <begin position="362"/>
        <end position="384"/>
    </location>
</feature>
<feature type="compositionally biased region" description="Low complexity" evidence="1">
    <location>
        <begin position="520"/>
        <end position="537"/>
    </location>
</feature>
<organism evidence="2 3">
    <name type="scientific">Nocardiopsis ansamitocini</name>
    <dbReference type="NCBI Taxonomy" id="1670832"/>
    <lineage>
        <taxon>Bacteria</taxon>
        <taxon>Bacillati</taxon>
        <taxon>Actinomycetota</taxon>
        <taxon>Actinomycetes</taxon>
        <taxon>Streptosporangiales</taxon>
        <taxon>Nocardiopsidaceae</taxon>
        <taxon>Nocardiopsis</taxon>
    </lineage>
</organism>
<dbReference type="EMBL" id="BSQG01000004">
    <property type="protein sequence ID" value="GLU48440.1"/>
    <property type="molecule type" value="Genomic_DNA"/>
</dbReference>
<keyword evidence="3" id="KW-1185">Reference proteome</keyword>